<reference evidence="1 3" key="1">
    <citation type="journal article" date="2020" name="Stud. Mycol.">
        <title>101 Dothideomycetes genomes: a test case for predicting lifestyles and emergence of pathogens.</title>
        <authorList>
            <person name="Haridas S."/>
            <person name="Albert R."/>
            <person name="Binder M."/>
            <person name="Bloem J."/>
            <person name="Labutti K."/>
            <person name="Salamov A."/>
            <person name="Andreopoulos B."/>
            <person name="Baker S."/>
            <person name="Barry K."/>
            <person name="Bills G."/>
            <person name="Bluhm B."/>
            <person name="Cannon C."/>
            <person name="Castanera R."/>
            <person name="Culley D."/>
            <person name="Daum C."/>
            <person name="Ezra D."/>
            <person name="Gonzalez J."/>
            <person name="Henrissat B."/>
            <person name="Kuo A."/>
            <person name="Liang C."/>
            <person name="Lipzen A."/>
            <person name="Lutzoni F."/>
            <person name="Magnuson J."/>
            <person name="Mondo S."/>
            <person name="Nolan M."/>
            <person name="Ohm R."/>
            <person name="Pangilinan J."/>
            <person name="Park H.-J."/>
            <person name="Ramirez L."/>
            <person name="Alfaro M."/>
            <person name="Sun H."/>
            <person name="Tritt A."/>
            <person name="Yoshinaga Y."/>
            <person name="Zwiers L.-H."/>
            <person name="Turgeon B."/>
            <person name="Goodwin S."/>
            <person name="Spatafora J."/>
            <person name="Crous P."/>
            <person name="Grigoriev I."/>
        </authorList>
    </citation>
    <scope>NUCLEOTIDE SEQUENCE</scope>
    <source>
        <strain evidence="1 3">CBS 304.34</strain>
    </source>
</reference>
<accession>A0A6A6Z1H3</accession>
<dbReference type="InterPro" id="IPR014710">
    <property type="entry name" value="RmlC-like_jellyroll"/>
</dbReference>
<reference evidence="3" key="2">
    <citation type="submission" date="2020-04" db="EMBL/GenBank/DDBJ databases">
        <authorList>
            <consortium name="NCBI Genome Project"/>
        </authorList>
    </citation>
    <scope>NUCLEOTIDE SEQUENCE</scope>
    <source>
        <strain evidence="3">CBS 304.34</strain>
    </source>
</reference>
<name>A0A6A6Z1H3_9PEZI</name>
<dbReference type="SUPFAM" id="SSF51182">
    <property type="entry name" value="RmlC-like cupins"/>
    <property type="match status" value="1"/>
</dbReference>
<dbReference type="AlphaFoldDB" id="A0A6A6Z1H3"/>
<reference evidence="3" key="3">
    <citation type="submission" date="2025-04" db="UniProtKB">
        <authorList>
            <consortium name="RefSeq"/>
        </authorList>
    </citation>
    <scope>IDENTIFICATION</scope>
    <source>
        <strain evidence="3">CBS 304.34</strain>
    </source>
</reference>
<dbReference type="Gene3D" id="2.60.120.10">
    <property type="entry name" value="Jelly Rolls"/>
    <property type="match status" value="1"/>
</dbReference>
<dbReference type="GeneID" id="54458325"/>
<evidence type="ECO:0000313" key="2">
    <source>
        <dbReference type="Proteomes" id="UP000504636"/>
    </source>
</evidence>
<sequence>MGHTLYSPSPIIPFHNSAGQTEIKKFGGLLTSEFMPAPVGRSFQMRQTYRHNVEGPIPDNLRKLIADPRKPKGPPTHFHQFQTEYFKVEEGICIVEINGVPRNVSPDDEEISCKPGNVHAFYIHPDSPEKMTVLLSASDTGMDYQLDRVFFENWYGYWHDALLYRGGLDLIQTLQIHDAGDHYTPAPAWMPFRTFFGYWACVIIGRWLGGLLGYKPFFKEYTTDWDFAISKMKGNVFTRWNVHESYSDKQPWEKQVEMSSHPKPTNAEYEELVTDMTETFWKSQGNNGVKGVNGMFGDESPTSKMAKVHVKGEVNGALNGDTVAPLRKRV</sequence>
<organism evidence="1">
    <name type="scientific">Mytilinidion resinicola</name>
    <dbReference type="NCBI Taxonomy" id="574789"/>
    <lineage>
        <taxon>Eukaryota</taxon>
        <taxon>Fungi</taxon>
        <taxon>Dikarya</taxon>
        <taxon>Ascomycota</taxon>
        <taxon>Pezizomycotina</taxon>
        <taxon>Dothideomycetes</taxon>
        <taxon>Pleosporomycetidae</taxon>
        <taxon>Mytilinidiales</taxon>
        <taxon>Mytilinidiaceae</taxon>
        <taxon>Mytilinidion</taxon>
    </lineage>
</organism>
<keyword evidence="2" id="KW-1185">Reference proteome</keyword>
<dbReference type="InterPro" id="IPR011051">
    <property type="entry name" value="RmlC_Cupin_sf"/>
</dbReference>
<protein>
    <submittedName>
        <fullName evidence="1 3">Uncharacterized protein</fullName>
    </submittedName>
</protein>
<dbReference type="EMBL" id="MU003694">
    <property type="protein sequence ID" value="KAF2814513.1"/>
    <property type="molecule type" value="Genomic_DNA"/>
</dbReference>
<proteinExistence type="predicted"/>
<evidence type="ECO:0000313" key="1">
    <source>
        <dbReference type="EMBL" id="KAF2814513.1"/>
    </source>
</evidence>
<dbReference type="RefSeq" id="XP_033581477.1">
    <property type="nucleotide sequence ID" value="XM_033717432.1"/>
</dbReference>
<dbReference type="OrthoDB" id="9976870at2759"/>
<dbReference type="Proteomes" id="UP000504636">
    <property type="component" value="Unplaced"/>
</dbReference>
<dbReference type="CDD" id="cd02208">
    <property type="entry name" value="cupin_RmlC-like"/>
    <property type="match status" value="1"/>
</dbReference>
<evidence type="ECO:0000313" key="3">
    <source>
        <dbReference type="RefSeq" id="XP_033581477.1"/>
    </source>
</evidence>
<gene>
    <name evidence="1 3" type="ORF">BDZ99DRAFT_434199</name>
</gene>